<evidence type="ECO:0000313" key="7">
    <source>
        <dbReference type="EMBL" id="KHJ88110.1"/>
    </source>
</evidence>
<name>A0A0B1SY73_OESDE</name>
<comment type="similarity">
    <text evidence="2">Belongs to the alkB family.</text>
</comment>
<dbReference type="InterPro" id="IPR032862">
    <property type="entry name" value="ALKBH6"/>
</dbReference>
<organism evidence="7 8">
    <name type="scientific">Oesophagostomum dentatum</name>
    <name type="common">Nodular worm</name>
    <dbReference type="NCBI Taxonomy" id="61180"/>
    <lineage>
        <taxon>Eukaryota</taxon>
        <taxon>Metazoa</taxon>
        <taxon>Ecdysozoa</taxon>
        <taxon>Nematoda</taxon>
        <taxon>Chromadorea</taxon>
        <taxon>Rhabditida</taxon>
        <taxon>Rhabditina</taxon>
        <taxon>Rhabditomorpha</taxon>
        <taxon>Strongyloidea</taxon>
        <taxon>Strongylidae</taxon>
        <taxon>Oesophagostomum</taxon>
    </lineage>
</organism>
<evidence type="ECO:0000256" key="6">
    <source>
        <dbReference type="ARBA" id="ARBA00023004"/>
    </source>
</evidence>
<dbReference type="PANTHER" id="PTHR46030">
    <property type="entry name" value="ALPHA-KETOGLUTARATE-DEPENDENT DIOXYGENASE ALKB HOMOLOG 6"/>
    <property type="match status" value="1"/>
</dbReference>
<keyword evidence="5" id="KW-0560">Oxidoreductase</keyword>
<evidence type="ECO:0000313" key="8">
    <source>
        <dbReference type="Proteomes" id="UP000053660"/>
    </source>
</evidence>
<keyword evidence="4" id="KW-0223">Dioxygenase</keyword>
<dbReference type="OrthoDB" id="412814at2759"/>
<dbReference type="InterPro" id="IPR037151">
    <property type="entry name" value="AlkB-like_sf"/>
</dbReference>
<gene>
    <name evidence="7" type="ORF">OESDEN_12098</name>
</gene>
<dbReference type="GO" id="GO:0046872">
    <property type="term" value="F:metal ion binding"/>
    <property type="evidence" value="ECO:0007669"/>
    <property type="project" value="UniProtKB-KW"/>
</dbReference>
<accession>A0A0B1SY73</accession>
<dbReference type="Proteomes" id="UP000053660">
    <property type="component" value="Unassembled WGS sequence"/>
</dbReference>
<keyword evidence="8" id="KW-1185">Reference proteome</keyword>
<reference evidence="7 8" key="1">
    <citation type="submission" date="2014-03" db="EMBL/GenBank/DDBJ databases">
        <title>Draft genome of the hookworm Oesophagostomum dentatum.</title>
        <authorList>
            <person name="Mitreva M."/>
        </authorList>
    </citation>
    <scope>NUCLEOTIDE SEQUENCE [LARGE SCALE GENOMIC DNA]</scope>
    <source>
        <strain evidence="7 8">OD-Hann</strain>
    </source>
</reference>
<protein>
    <recommendedName>
        <fullName evidence="9">Alpha-ketoglutarate-dependent dioxygenase AlkB-like domain-containing protein</fullName>
    </recommendedName>
</protein>
<keyword evidence="3" id="KW-0479">Metal-binding</keyword>
<evidence type="ECO:0000256" key="5">
    <source>
        <dbReference type="ARBA" id="ARBA00023002"/>
    </source>
</evidence>
<evidence type="ECO:0000256" key="3">
    <source>
        <dbReference type="ARBA" id="ARBA00022723"/>
    </source>
</evidence>
<proteinExistence type="inferred from homology"/>
<dbReference type="Gene3D" id="2.60.120.590">
    <property type="entry name" value="Alpha-ketoglutarate-dependent dioxygenase AlkB-like"/>
    <property type="match status" value="1"/>
</dbReference>
<evidence type="ECO:0008006" key="9">
    <source>
        <dbReference type="Google" id="ProtNLM"/>
    </source>
</evidence>
<comment type="cofactor">
    <cofactor evidence="1">
        <name>Fe(2+)</name>
        <dbReference type="ChEBI" id="CHEBI:29033"/>
    </cofactor>
</comment>
<sequence length="265" mass="30335">MIRAGVDKRWVDEDITHYGAIEENCDDFDEWVERVDEDLSLSQQTRKSCLWMINPQRYDKVEQDIRKWRERNPDTATEGMACPEDLQAIEDGTKGLPAPERNSRQVLKTAYFENRAAASQAPPSVYYIPNFITPEEEEVLTSCIANAPQPKWTVLLNRRLQMYGGVVGKKALIPADDIPLELSYLMKKIDDLHFFPPTNHALINEYQPGQGIMPHTDGPAFYHVVSNVTMGSHALLDFYRPIDSEVGRCNYMFVSSSLQHNEVRN</sequence>
<dbReference type="AlphaFoldDB" id="A0A0B1SY73"/>
<keyword evidence="6" id="KW-0408">Iron</keyword>
<evidence type="ECO:0000256" key="4">
    <source>
        <dbReference type="ARBA" id="ARBA00022964"/>
    </source>
</evidence>
<dbReference type="GO" id="GO:0051213">
    <property type="term" value="F:dioxygenase activity"/>
    <property type="evidence" value="ECO:0007669"/>
    <property type="project" value="UniProtKB-KW"/>
</dbReference>
<dbReference type="GO" id="GO:0005634">
    <property type="term" value="C:nucleus"/>
    <property type="evidence" value="ECO:0007669"/>
    <property type="project" value="TreeGrafter"/>
</dbReference>
<dbReference type="SUPFAM" id="SSF51197">
    <property type="entry name" value="Clavaminate synthase-like"/>
    <property type="match status" value="1"/>
</dbReference>
<evidence type="ECO:0000256" key="2">
    <source>
        <dbReference type="ARBA" id="ARBA00007879"/>
    </source>
</evidence>
<dbReference type="PANTHER" id="PTHR46030:SF1">
    <property type="entry name" value="ALPHA-KETOGLUTARATE-DEPENDENT DIOXYGENASE ALKB HOMOLOG 6"/>
    <property type="match status" value="1"/>
</dbReference>
<dbReference type="EMBL" id="KN556420">
    <property type="protein sequence ID" value="KHJ88110.1"/>
    <property type="molecule type" value="Genomic_DNA"/>
</dbReference>
<evidence type="ECO:0000256" key="1">
    <source>
        <dbReference type="ARBA" id="ARBA00001954"/>
    </source>
</evidence>